<accession>A0A2H0UQW8</accession>
<name>A0A2H0UQW8_9BACT</name>
<dbReference type="Proteomes" id="UP000229615">
    <property type="component" value="Unassembled WGS sequence"/>
</dbReference>
<evidence type="ECO:0000313" key="1">
    <source>
        <dbReference type="EMBL" id="PIR88819.1"/>
    </source>
</evidence>
<evidence type="ECO:0000313" key="2">
    <source>
        <dbReference type="Proteomes" id="UP000229615"/>
    </source>
</evidence>
<sequence>MKITIDVPDAQAIRVRDGFCAQYGYQEKISETVDGETTLVDNPETKAQFVQRKIREFVHDTVRSYEASTAIKTAREQAITKADSEITLT</sequence>
<reference evidence="2" key="1">
    <citation type="submission" date="2017-09" db="EMBL/GenBank/DDBJ databases">
        <title>Depth-based differentiation of microbial function through sediment-hosted aquifers and enrichment of novel symbionts in the deep terrestrial subsurface.</title>
        <authorList>
            <person name="Probst A.J."/>
            <person name="Ladd B."/>
            <person name="Jarett J.K."/>
            <person name="Geller-Mcgrath D.E."/>
            <person name="Sieber C.M.K."/>
            <person name="Emerson J.B."/>
            <person name="Anantharaman K."/>
            <person name="Thomas B.C."/>
            <person name="Malmstrom R."/>
            <person name="Stieglmeier M."/>
            <person name="Klingl A."/>
            <person name="Woyke T."/>
            <person name="Ryan C.M."/>
            <person name="Banfield J.F."/>
        </authorList>
    </citation>
    <scope>NUCLEOTIDE SEQUENCE [LARGE SCALE GENOMIC DNA]</scope>
</reference>
<protein>
    <submittedName>
        <fullName evidence="1">Uncharacterized protein</fullName>
    </submittedName>
</protein>
<dbReference type="AlphaFoldDB" id="A0A2H0UQW8"/>
<comment type="caution">
    <text evidence="1">The sequence shown here is derived from an EMBL/GenBank/DDBJ whole genome shotgun (WGS) entry which is preliminary data.</text>
</comment>
<organism evidence="1 2">
    <name type="scientific">Candidatus Harrisonbacteria bacterium CG10_big_fil_rev_8_21_14_0_10_44_23</name>
    <dbReference type="NCBI Taxonomy" id="1974585"/>
    <lineage>
        <taxon>Bacteria</taxon>
        <taxon>Candidatus Harrisoniibacteriota</taxon>
    </lineage>
</organism>
<proteinExistence type="predicted"/>
<gene>
    <name evidence="1" type="ORF">COU09_00090</name>
</gene>
<dbReference type="EMBL" id="PFBB01000002">
    <property type="protein sequence ID" value="PIR88819.1"/>
    <property type="molecule type" value="Genomic_DNA"/>
</dbReference>